<dbReference type="EMBL" id="FR854090">
    <property type="protein sequence ID" value="CCA87668.1"/>
    <property type="molecule type" value="Genomic_DNA"/>
</dbReference>
<sequence>MRIILNDWHCPCLHPGHRAGGPVGCDRARMAFLFENMRSAANSCHCRQSRQELTALKIEIDNENHS</sequence>
<accession>G3A8T5</accession>
<dbReference type="AlphaFoldDB" id="G3A8T5"/>
<gene>
    <name evidence="1" type="ORF">RALSY_mp10187</name>
</gene>
<name>G3A8T5_9RALS</name>
<proteinExistence type="predicted"/>
<reference evidence="1" key="2">
    <citation type="submission" date="2011-04" db="EMBL/GenBank/DDBJ databases">
        <authorList>
            <person name="Genoscope - CEA"/>
        </authorList>
    </citation>
    <scope>NUCLEOTIDE SEQUENCE</scope>
    <source>
        <strain evidence="1">R24</strain>
    </source>
</reference>
<evidence type="ECO:0000313" key="1">
    <source>
        <dbReference type="EMBL" id="CCA87668.1"/>
    </source>
</evidence>
<organism evidence="1">
    <name type="scientific">Ralstonia syzygii R24</name>
    <dbReference type="NCBI Taxonomy" id="907261"/>
    <lineage>
        <taxon>Bacteria</taxon>
        <taxon>Pseudomonadati</taxon>
        <taxon>Pseudomonadota</taxon>
        <taxon>Betaproteobacteria</taxon>
        <taxon>Burkholderiales</taxon>
        <taxon>Burkholderiaceae</taxon>
        <taxon>Ralstonia</taxon>
        <taxon>Ralstonia solanacearum species complex</taxon>
    </lineage>
</organism>
<reference evidence="1" key="1">
    <citation type="journal article" date="2011" name="PLoS ONE">
        <title>Ralstonia syzygii, the Blood Disease Bacterium and some Asian R. solanacearum strains form a single genomic species despite divergent lifestyles.</title>
        <authorList>
            <person name="Remenant B."/>
            <person name="de Cambiaire J.C."/>
            <person name="Cellier G."/>
            <person name="Jacobs J.M."/>
            <person name="Mangenot S."/>
            <person name="Barbe V."/>
            <person name="Lajus A."/>
            <person name="Vallenet D."/>
            <person name="Medigue C."/>
            <person name="Fegan M."/>
            <person name="Allen C."/>
            <person name="Prior P."/>
        </authorList>
    </citation>
    <scope>NUCLEOTIDE SEQUENCE</scope>
    <source>
        <strain evidence="1">R24</strain>
    </source>
</reference>
<protein>
    <submittedName>
        <fullName evidence="1">Uncharacterized protein</fullName>
    </submittedName>
</protein>